<dbReference type="GO" id="GO:0016779">
    <property type="term" value="F:nucleotidyltransferase activity"/>
    <property type="evidence" value="ECO:0007669"/>
    <property type="project" value="UniProtKB-KW"/>
</dbReference>
<name>A0ABU3R507_9GAMM</name>
<dbReference type="InterPro" id="IPR004821">
    <property type="entry name" value="Cyt_trans-like"/>
</dbReference>
<dbReference type="InterPro" id="IPR050385">
    <property type="entry name" value="Archaeal_FAD_synthase"/>
</dbReference>
<dbReference type="EMBL" id="JAWCUA010000010">
    <property type="protein sequence ID" value="MDU0114552.1"/>
    <property type="molecule type" value="Genomic_DNA"/>
</dbReference>
<dbReference type="RefSeq" id="WP_315948224.1">
    <property type="nucleotide sequence ID" value="NZ_JAWCUA010000010.1"/>
</dbReference>
<sequence>MSHNSPKIVITYGTFDLFHVGHVRLLRRLSALGDKLYVGISSDSFNALKGKKSFYSYEERKEILESTQYVDLVFSEDTWEQKRSDIEKYKADILGMGSDWTNKFDELNDICEVVYLPRTEEISTTDIKKMLSKINSDELDVLESSLHSALEVVKSVSNSFHNR</sequence>
<dbReference type="Pfam" id="PF01467">
    <property type="entry name" value="CTP_transf_like"/>
    <property type="match status" value="1"/>
</dbReference>
<dbReference type="Gene3D" id="3.40.50.620">
    <property type="entry name" value="HUPs"/>
    <property type="match status" value="1"/>
</dbReference>
<dbReference type="SUPFAM" id="SSF52374">
    <property type="entry name" value="Nucleotidylyl transferase"/>
    <property type="match status" value="1"/>
</dbReference>
<comment type="caution">
    <text evidence="4">The sequence shown here is derived from an EMBL/GenBank/DDBJ whole genome shotgun (WGS) entry which is preliminary data.</text>
</comment>
<evidence type="ECO:0000256" key="2">
    <source>
        <dbReference type="ARBA" id="ARBA00022695"/>
    </source>
</evidence>
<evidence type="ECO:0000259" key="3">
    <source>
        <dbReference type="Pfam" id="PF01467"/>
    </source>
</evidence>
<keyword evidence="5" id="KW-1185">Reference proteome</keyword>
<evidence type="ECO:0000256" key="1">
    <source>
        <dbReference type="ARBA" id="ARBA00022679"/>
    </source>
</evidence>
<dbReference type="InterPro" id="IPR014729">
    <property type="entry name" value="Rossmann-like_a/b/a_fold"/>
</dbReference>
<accession>A0ABU3R507</accession>
<dbReference type="Proteomes" id="UP001257914">
    <property type="component" value="Unassembled WGS sequence"/>
</dbReference>
<feature type="domain" description="Cytidyltransferase-like" evidence="3">
    <location>
        <begin position="10"/>
        <end position="129"/>
    </location>
</feature>
<dbReference type="NCBIfam" id="TIGR00125">
    <property type="entry name" value="cyt_tran_rel"/>
    <property type="match status" value="1"/>
</dbReference>
<reference evidence="4 5" key="1">
    <citation type="submission" date="2023-10" db="EMBL/GenBank/DDBJ databases">
        <title>Psychrosphaera aquimaarina strain SW33 isolated from seawater.</title>
        <authorList>
            <person name="Bayburt H."/>
            <person name="Kim J.M."/>
            <person name="Choi B.J."/>
            <person name="Jeon C.O."/>
        </authorList>
    </citation>
    <scope>NUCLEOTIDE SEQUENCE [LARGE SCALE GENOMIC DNA]</scope>
    <source>
        <strain evidence="4 5">KCTC 52743</strain>
    </source>
</reference>
<keyword evidence="2 4" id="KW-0548">Nucleotidyltransferase</keyword>
<dbReference type="PANTHER" id="PTHR43793">
    <property type="entry name" value="FAD SYNTHASE"/>
    <property type="match status" value="1"/>
</dbReference>
<dbReference type="PANTHER" id="PTHR43793:SF1">
    <property type="entry name" value="FAD SYNTHASE"/>
    <property type="match status" value="1"/>
</dbReference>
<evidence type="ECO:0000313" key="4">
    <source>
        <dbReference type="EMBL" id="MDU0114552.1"/>
    </source>
</evidence>
<keyword evidence="1" id="KW-0808">Transferase</keyword>
<evidence type="ECO:0000313" key="5">
    <source>
        <dbReference type="Proteomes" id="UP001257914"/>
    </source>
</evidence>
<organism evidence="4 5">
    <name type="scientific">Psychrosphaera aquimarina</name>
    <dbReference type="NCBI Taxonomy" id="2044854"/>
    <lineage>
        <taxon>Bacteria</taxon>
        <taxon>Pseudomonadati</taxon>
        <taxon>Pseudomonadota</taxon>
        <taxon>Gammaproteobacteria</taxon>
        <taxon>Alteromonadales</taxon>
        <taxon>Pseudoalteromonadaceae</taxon>
        <taxon>Psychrosphaera</taxon>
    </lineage>
</organism>
<protein>
    <submittedName>
        <fullName evidence="4">Adenylyltransferase/cytidyltransferase family protein</fullName>
    </submittedName>
</protein>
<proteinExistence type="predicted"/>
<gene>
    <name evidence="4" type="ORF">RT723_16455</name>
</gene>